<comment type="caution">
    <text evidence="1">The sequence shown here is derived from an EMBL/GenBank/DDBJ whole genome shotgun (WGS) entry which is preliminary data.</text>
</comment>
<evidence type="ECO:0000313" key="2">
    <source>
        <dbReference type="Proteomes" id="UP001623330"/>
    </source>
</evidence>
<reference evidence="1 2" key="1">
    <citation type="submission" date="2024-05" db="EMBL/GenBank/DDBJ databases">
        <title>Long read based assembly of the Candida bracarensis genome reveals expanded adhesin content.</title>
        <authorList>
            <person name="Marcet-Houben M."/>
            <person name="Ksiezopolska E."/>
            <person name="Gabaldon T."/>
        </authorList>
    </citation>
    <scope>NUCLEOTIDE SEQUENCE [LARGE SCALE GENOMIC DNA]</scope>
    <source>
        <strain evidence="1 2">CBM6</strain>
    </source>
</reference>
<gene>
    <name evidence="1" type="ORF">RNJ44_01780</name>
</gene>
<dbReference type="EMBL" id="JBEVYD010000011">
    <property type="protein sequence ID" value="KAL3229644.1"/>
    <property type="molecule type" value="Genomic_DNA"/>
</dbReference>
<sequence>MNVVQLKTLWAGNIQIQKQLHWACSSAAKRYFETRGGPELKIFHGYLQLVLKSLSYGKSKCLLIEQTLKSINEITQEIENLFLDPEIFKCFQNVLMHGVKLIFDYSIPWFRVPPELRFVSCLLKLYSNLKNTISLVPAMEQSYRELLDSFEYQFMTQYNIANCNIIHLDQVHDIFANNHGLISPPVLSINDIEKRGYFRLSSSELQLDDKLVEVAQLKNGQIAILLVNGQRLPFNTGESKKLIDELLSENWELFHMGRTLLYQTIKPKDLVVCNETMNGIELVTHSENISRLRLTSLDEMAWLTHWKIYFQTLFSEKPTSMASKASASMLSSSHNFQNFKMKHTKLSNLRPSDHKGIALNIASDLNKDDHKQSDSIQDDLDEFKFDIHPSKPVANNIDTLISDEVIAKSPPVTDASLRDIEFLSYDKLVELDKSLQLDLSPKLLQSPEPSNFKTVSHSFSLDKINDITQNIAEVSDGESIISNDNENNELVFNPSVEEYRPQLLGRKSSSLFNIFSLKNKKKLKIETAGLQYDSTPSLRSASSTRTFFSVKSEDSVTSIVDQYIENPENLEIENPVDIFKCKISKASYWDNSKWQVLSTIPLSLSIVKAAQGILLILQNPSNTGRFKIVTKITTSCKSHRSTAKDIQITIPGSQILASIFTSVTNSSSNHVLSLRSDDIERLKNVIDHCIKGTLLSSISTTTSRTLSSQASSSCMSKSSSNVSRSSTEASDLDVKLLATKRPVLLLSDIKTRLHTKNNNKWTPHRIGLVNIYHAEGAKTEIMLELSTDRKETMQFKTGSQDMKRLGRTGISLIDNSEYLFEFPNSVITEQVYRNIASCNI</sequence>
<evidence type="ECO:0000313" key="1">
    <source>
        <dbReference type="EMBL" id="KAL3229644.1"/>
    </source>
</evidence>
<dbReference type="Proteomes" id="UP001623330">
    <property type="component" value="Unassembled WGS sequence"/>
</dbReference>
<accession>A0ABR4NNR9</accession>
<keyword evidence="2" id="KW-1185">Reference proteome</keyword>
<name>A0ABR4NNR9_9SACH</name>
<proteinExistence type="predicted"/>
<organism evidence="1 2">
    <name type="scientific">Nakaseomyces bracarensis</name>
    <dbReference type="NCBI Taxonomy" id="273131"/>
    <lineage>
        <taxon>Eukaryota</taxon>
        <taxon>Fungi</taxon>
        <taxon>Dikarya</taxon>
        <taxon>Ascomycota</taxon>
        <taxon>Saccharomycotina</taxon>
        <taxon>Saccharomycetes</taxon>
        <taxon>Saccharomycetales</taxon>
        <taxon>Saccharomycetaceae</taxon>
        <taxon>Nakaseomyces</taxon>
    </lineage>
</organism>
<protein>
    <submittedName>
        <fullName evidence="1">Uncharacterized protein</fullName>
    </submittedName>
</protein>